<protein>
    <submittedName>
        <fullName evidence="1">Uncharacterized protein</fullName>
    </submittedName>
</protein>
<dbReference type="AlphaFoldDB" id="A0A162AX76"/>
<dbReference type="RefSeq" id="WP_063340856.1">
    <property type="nucleotide sequence ID" value="NZ_LUKJ01000002.1"/>
</dbReference>
<reference evidence="2" key="1">
    <citation type="submission" date="2016-03" db="EMBL/GenBank/DDBJ databases">
        <authorList>
            <person name="Ray J."/>
            <person name="Price M."/>
            <person name="Deutschbauer A."/>
        </authorList>
    </citation>
    <scope>NUCLEOTIDE SEQUENCE [LARGE SCALE GENOMIC DNA]</scope>
    <source>
        <strain evidence="2">FW300-N1B4</strain>
    </source>
</reference>
<dbReference type="Proteomes" id="UP000076489">
    <property type="component" value="Unassembled WGS sequence"/>
</dbReference>
<name>A0A162AX76_PSEFL</name>
<dbReference type="OrthoDB" id="9981516at2"/>
<gene>
    <name evidence="1" type="ORF">A1D17_04520</name>
</gene>
<evidence type="ECO:0000313" key="1">
    <source>
        <dbReference type="EMBL" id="KZN20811.1"/>
    </source>
</evidence>
<comment type="caution">
    <text evidence="1">The sequence shown here is derived from an EMBL/GenBank/DDBJ whole genome shotgun (WGS) entry which is preliminary data.</text>
</comment>
<sequence>MQYVSHEVLRSSFTCEGTRVFLIHDPEKGLYRLGTRWFWLTAFESVWDACDAFDALELMSGDERNIAKILKAEIKRVPRHTFGKMRGSMNRINYLANSAERRMQGLRPQRCGSKGSVERWIVA</sequence>
<evidence type="ECO:0000313" key="2">
    <source>
        <dbReference type="Proteomes" id="UP000076489"/>
    </source>
</evidence>
<reference evidence="1 2" key="2">
    <citation type="journal article" date="2018" name="Nature">
        <title>Mutant phenotypes for thousands of bacterial genes of unknown function.</title>
        <authorList>
            <person name="Price M.N."/>
            <person name="Wetmore K.M."/>
            <person name="Waters R.J."/>
            <person name="Callaghan M."/>
            <person name="Ray J."/>
            <person name="Liu H."/>
            <person name="Kuehl J.V."/>
            <person name="Melnyk R.A."/>
            <person name="Lamson J.S."/>
            <person name="Suh Y."/>
            <person name="Carlson H.K."/>
            <person name="Esquivel Z."/>
            <person name="Sadeeshkumar H."/>
            <person name="Chakraborty R."/>
            <person name="Zane G.M."/>
            <person name="Rubin B.E."/>
            <person name="Wall J.D."/>
            <person name="Visel A."/>
            <person name="Bristow J."/>
            <person name="Blow M.J."/>
            <person name="Arkin A.P."/>
            <person name="Deutschbauer A.M."/>
        </authorList>
    </citation>
    <scope>NUCLEOTIDE SEQUENCE [LARGE SCALE GENOMIC DNA]</scope>
    <source>
        <strain evidence="1 2">FW300-N1B4</strain>
    </source>
</reference>
<accession>A0A162AX76</accession>
<proteinExistence type="predicted"/>
<dbReference type="EMBL" id="LUKJ01000002">
    <property type="protein sequence ID" value="KZN20811.1"/>
    <property type="molecule type" value="Genomic_DNA"/>
</dbReference>
<organism evidence="1 2">
    <name type="scientific">Pseudomonas fluorescens</name>
    <dbReference type="NCBI Taxonomy" id="294"/>
    <lineage>
        <taxon>Bacteria</taxon>
        <taxon>Pseudomonadati</taxon>
        <taxon>Pseudomonadota</taxon>
        <taxon>Gammaproteobacteria</taxon>
        <taxon>Pseudomonadales</taxon>
        <taxon>Pseudomonadaceae</taxon>
        <taxon>Pseudomonas</taxon>
    </lineage>
</organism>